<name>A0A0B1ZK12_9SPHN</name>
<dbReference type="AlphaFoldDB" id="A0A0B1ZK12"/>
<dbReference type="Proteomes" id="UP000031057">
    <property type="component" value="Unassembled WGS sequence"/>
</dbReference>
<evidence type="ECO:0000313" key="1">
    <source>
        <dbReference type="EMBL" id="KHK91465.1"/>
    </source>
</evidence>
<gene>
    <name evidence="1" type="ORF">LK12_11565</name>
</gene>
<dbReference type="STRING" id="1348853.LK12_11565"/>
<dbReference type="OrthoDB" id="7403919at2"/>
<reference evidence="1 2" key="1">
    <citation type="submission" date="2014-10" db="EMBL/GenBank/DDBJ databases">
        <title>Genome sequence of Novosphingobium malaysiense MUSC 273(T).</title>
        <authorList>
            <person name="Lee L.-H."/>
        </authorList>
    </citation>
    <scope>NUCLEOTIDE SEQUENCE [LARGE SCALE GENOMIC DNA]</scope>
    <source>
        <strain evidence="1 2">MUSC 273</strain>
    </source>
</reference>
<organism evidence="1 2">
    <name type="scientific">Novosphingobium malaysiense</name>
    <dbReference type="NCBI Taxonomy" id="1348853"/>
    <lineage>
        <taxon>Bacteria</taxon>
        <taxon>Pseudomonadati</taxon>
        <taxon>Pseudomonadota</taxon>
        <taxon>Alphaproteobacteria</taxon>
        <taxon>Sphingomonadales</taxon>
        <taxon>Sphingomonadaceae</taxon>
        <taxon>Novosphingobium</taxon>
    </lineage>
</organism>
<keyword evidence="2" id="KW-1185">Reference proteome</keyword>
<protein>
    <submittedName>
        <fullName evidence="1">Ribonuclease</fullName>
    </submittedName>
</protein>
<proteinExistence type="predicted"/>
<accession>A0A0B1ZK12</accession>
<evidence type="ECO:0000313" key="2">
    <source>
        <dbReference type="Proteomes" id="UP000031057"/>
    </source>
</evidence>
<comment type="caution">
    <text evidence="1">The sequence shown here is derived from an EMBL/GenBank/DDBJ whole genome shotgun (WGS) entry which is preliminary data.</text>
</comment>
<dbReference type="EMBL" id="JTDI01000003">
    <property type="protein sequence ID" value="KHK91465.1"/>
    <property type="molecule type" value="Genomic_DNA"/>
</dbReference>
<dbReference type="RefSeq" id="WP_039283654.1">
    <property type="nucleotide sequence ID" value="NZ_JTDI01000003.1"/>
</dbReference>
<sequence>MPEWLVEDGIGESRAILTDGGEVLAARLHWPGGLAAGKIDDAVLVSRRSGASRGTVRFASGEEALVDGLPASASEGAPIRVEVTRSAMAETGRYKRAQARFSERARRAAPPLATALQSEGLRVRAVTRFPEDPWPDLIAEAVDGVLAFDGGTLVASPTPAMTLIDIDGTLPPRALALAAVPAIACAIGRFDLAGSIGIDFPTLERKDDRRAVDEALAEALAHWPHQRTAMNGFGFVQLVARLERPSILQRVRSDPAGAAARLLLRRAENVAEPGVLLLTAHPAVRCAVTAAWERELTRRTGRTLRWQEDPALELLGGFAQAVQQ</sequence>